<evidence type="ECO:0000256" key="1">
    <source>
        <dbReference type="SAM" id="Phobius"/>
    </source>
</evidence>
<protein>
    <recommendedName>
        <fullName evidence="4">Methyl-accepting chemotaxis protein</fullName>
    </recommendedName>
</protein>
<keyword evidence="1" id="KW-1133">Transmembrane helix</keyword>
<evidence type="ECO:0000313" key="3">
    <source>
        <dbReference type="Proteomes" id="UP000644441"/>
    </source>
</evidence>
<keyword evidence="3" id="KW-1185">Reference proteome</keyword>
<evidence type="ECO:0000313" key="2">
    <source>
        <dbReference type="EMBL" id="MBF5052197.1"/>
    </source>
</evidence>
<evidence type="ECO:0008006" key="4">
    <source>
        <dbReference type="Google" id="ProtNLM"/>
    </source>
</evidence>
<sequence>MAAPLIPILKAVAPYVAQIASIAIPAFTSRGAEAGQADPVVAKQIQELQEAATHNAEAVQVLADKLQQALDGMEMAARESEARFAKYRLALAVALLVSGASLALSAFLLFS</sequence>
<keyword evidence="1" id="KW-0812">Transmembrane</keyword>
<feature type="transmembrane region" description="Helical" evidence="1">
    <location>
        <begin position="89"/>
        <end position="110"/>
    </location>
</feature>
<gene>
    <name evidence="2" type="ORF">ISO4_00799</name>
</gene>
<proteinExistence type="predicted"/>
<reference evidence="2 3" key="1">
    <citation type="submission" date="2012-09" db="EMBL/GenBank/DDBJ databases">
        <title>Genome Sequence of alkane-degrading Bacterium Alcanivorax venustensis ISO4.</title>
        <authorList>
            <person name="Lai Q."/>
            <person name="Shao Z."/>
        </authorList>
    </citation>
    <scope>NUCLEOTIDE SEQUENCE [LARGE SCALE GENOMIC DNA]</scope>
    <source>
        <strain evidence="2 3">ISO4</strain>
    </source>
</reference>
<comment type="caution">
    <text evidence="2">The sequence shown here is derived from an EMBL/GenBank/DDBJ whole genome shotgun (WGS) entry which is preliminary data.</text>
</comment>
<dbReference type="EMBL" id="ARXR01000004">
    <property type="protein sequence ID" value="MBF5052197.1"/>
    <property type="molecule type" value="Genomic_DNA"/>
</dbReference>
<dbReference type="RefSeq" id="WP_142949236.1">
    <property type="nucleotide sequence ID" value="NZ_ARXR01000004.1"/>
</dbReference>
<name>A0ABS0ADM3_9GAMM</name>
<organism evidence="2 3">
    <name type="scientific">Alloalcanivorax venustensis ISO4</name>
    <dbReference type="NCBI Taxonomy" id="1177184"/>
    <lineage>
        <taxon>Bacteria</taxon>
        <taxon>Pseudomonadati</taxon>
        <taxon>Pseudomonadota</taxon>
        <taxon>Gammaproteobacteria</taxon>
        <taxon>Oceanospirillales</taxon>
        <taxon>Alcanivoracaceae</taxon>
        <taxon>Alloalcanivorax</taxon>
    </lineage>
</organism>
<accession>A0ABS0ADM3</accession>
<dbReference type="Proteomes" id="UP000644441">
    <property type="component" value="Unassembled WGS sequence"/>
</dbReference>
<keyword evidence="1" id="KW-0472">Membrane</keyword>